<evidence type="ECO:0000313" key="3">
    <source>
        <dbReference type="EMBL" id="MFC4060552.1"/>
    </source>
</evidence>
<dbReference type="PROSITE" id="PS50905">
    <property type="entry name" value="FERRITIN_LIKE"/>
    <property type="match status" value="2"/>
</dbReference>
<feature type="domain" description="Ferritin-like diiron" evidence="2">
    <location>
        <begin position="201"/>
        <end position="332"/>
    </location>
</feature>
<feature type="domain" description="Ferritin-like diiron" evidence="2">
    <location>
        <begin position="48"/>
        <end position="179"/>
    </location>
</feature>
<dbReference type="InterPro" id="IPR009078">
    <property type="entry name" value="Ferritin-like_SF"/>
</dbReference>
<dbReference type="RefSeq" id="WP_377289910.1">
    <property type="nucleotide sequence ID" value="NZ_JBHSBM010000023.1"/>
</dbReference>
<dbReference type="InterPro" id="IPR052753">
    <property type="entry name" value="Rbr2/Nigerythrin"/>
</dbReference>
<feature type="region of interest" description="Disordered" evidence="1">
    <location>
        <begin position="179"/>
        <end position="203"/>
    </location>
</feature>
<dbReference type="EMBL" id="JBHSBM010000023">
    <property type="protein sequence ID" value="MFC4060552.1"/>
    <property type="molecule type" value="Genomic_DNA"/>
</dbReference>
<reference evidence="4" key="1">
    <citation type="journal article" date="2019" name="Int. J. Syst. Evol. Microbiol.">
        <title>The Global Catalogue of Microorganisms (GCM) 10K type strain sequencing project: providing services to taxonomists for standard genome sequencing and annotation.</title>
        <authorList>
            <consortium name="The Broad Institute Genomics Platform"/>
            <consortium name="The Broad Institute Genome Sequencing Center for Infectious Disease"/>
            <person name="Wu L."/>
            <person name="Ma J."/>
        </authorList>
    </citation>
    <scope>NUCLEOTIDE SEQUENCE [LARGE SCALE GENOMIC DNA]</scope>
    <source>
        <strain evidence="4">TBRC 4489</strain>
    </source>
</reference>
<dbReference type="PANTHER" id="PTHR33746">
    <property type="entry name" value="RUBRERYTHRIN"/>
    <property type="match status" value="1"/>
</dbReference>
<dbReference type="InterPro" id="IPR012347">
    <property type="entry name" value="Ferritin-like"/>
</dbReference>
<gene>
    <name evidence="3" type="ORF">ACFOWE_19790</name>
</gene>
<evidence type="ECO:0000256" key="1">
    <source>
        <dbReference type="SAM" id="MobiDB-lite"/>
    </source>
</evidence>
<organism evidence="3 4">
    <name type="scientific">Planomonospora corallina</name>
    <dbReference type="NCBI Taxonomy" id="1806052"/>
    <lineage>
        <taxon>Bacteria</taxon>
        <taxon>Bacillati</taxon>
        <taxon>Actinomycetota</taxon>
        <taxon>Actinomycetes</taxon>
        <taxon>Streptosporangiales</taxon>
        <taxon>Streptosporangiaceae</taxon>
        <taxon>Planomonospora</taxon>
    </lineage>
</organism>
<dbReference type="PANTHER" id="PTHR33746:SF4">
    <property type="entry name" value="RUBRERYTHRIN"/>
    <property type="match status" value="1"/>
</dbReference>
<accession>A0ABV8IC03</accession>
<dbReference type="Gene3D" id="1.20.1260.10">
    <property type="match status" value="2"/>
</dbReference>
<protein>
    <submittedName>
        <fullName evidence="3">Ferritin family protein</fullName>
    </submittedName>
</protein>
<keyword evidence="4" id="KW-1185">Reference proteome</keyword>
<dbReference type="SUPFAM" id="SSF47240">
    <property type="entry name" value="Ferritin-like"/>
    <property type="match status" value="2"/>
</dbReference>
<dbReference type="InterPro" id="IPR003251">
    <property type="entry name" value="Rr_diiron-bd_dom"/>
</dbReference>
<evidence type="ECO:0000313" key="4">
    <source>
        <dbReference type="Proteomes" id="UP001595850"/>
    </source>
</evidence>
<name>A0ABV8IC03_9ACTN</name>
<proteinExistence type="predicted"/>
<dbReference type="Proteomes" id="UP001595850">
    <property type="component" value="Unassembled WGS sequence"/>
</dbReference>
<dbReference type="Pfam" id="PF02915">
    <property type="entry name" value="Rubrerythrin"/>
    <property type="match status" value="2"/>
</dbReference>
<comment type="caution">
    <text evidence="3">The sequence shown here is derived from an EMBL/GenBank/DDBJ whole genome shotgun (WGS) entry which is preliminary data.</text>
</comment>
<dbReference type="InterPro" id="IPR009040">
    <property type="entry name" value="Ferritin-like_diiron"/>
</dbReference>
<evidence type="ECO:0000259" key="2">
    <source>
        <dbReference type="PROSITE" id="PS50905"/>
    </source>
</evidence>
<sequence length="336" mass="35649">MTSQGFIRRAAGRGRPGAGLTATAAAVLAAGALCGAAAPAGGAGGTGGRIDPSTRADLLEAMRGEAYAYAAYRAYAVQAGREGLPQVRTLYEDIAETELREHFAEQAELAGLVGDNAANLRDAMSGESYEAATMYRRFATEAKTDGDFAAANRFSEIAKDESRHHDDFAEALRAVTDPSSGAVVPAGQAAESKGVPAGPPRADRERTLRNLRTAMEGEAFAHAKYDLYAEQARKTGQPALARLFDRTARVELAEHFAEEGRLAGLVRDTRTNLCTTIRGETEEGTHLYLGFARRAAQAGDQAAAKRFEKTASDELRHARRFRRALDALGGTCPGAG</sequence>